<evidence type="ECO:0000256" key="5">
    <source>
        <dbReference type="SAM" id="SignalP"/>
    </source>
</evidence>
<dbReference type="PANTHER" id="PTHR42953">
    <property type="entry name" value="HIGH-AFFINITY ZINC UPTAKE SYSTEM PROTEIN ZNUA-RELATED"/>
    <property type="match status" value="1"/>
</dbReference>
<organism evidence="6 7">
    <name type="scientific">Campylobacter rectus</name>
    <name type="common">Wolinella recta</name>
    <dbReference type="NCBI Taxonomy" id="203"/>
    <lineage>
        <taxon>Bacteria</taxon>
        <taxon>Pseudomonadati</taxon>
        <taxon>Campylobacterota</taxon>
        <taxon>Epsilonproteobacteria</taxon>
        <taxon>Campylobacterales</taxon>
        <taxon>Campylobacteraceae</taxon>
        <taxon>Campylobacter</taxon>
    </lineage>
</organism>
<dbReference type="GO" id="GO:0030001">
    <property type="term" value="P:metal ion transport"/>
    <property type="evidence" value="ECO:0007669"/>
    <property type="project" value="InterPro"/>
</dbReference>
<sequence>MRKIFAFLCLGLVALYAKGQVSVSILPQEYFVKQIAGDAVEVNVMVGKGADPHTYEPKPKQMTALEKSDLYFAIGIEFEEAWLPKFQKSYPNLKIVKTDAGVEKIKFEGHHEHADHDHHDAKHEHADHDAHHEHKHEHASRDHHDHEHHHGEFDPHIWLDPVSVKVQAKNIAAALSEKYPENKALFETNLAKFEAKLDELDGFIKNTLANVKNREFIVYHPSWGYFAKRYDLEQIAIEVEGKEPKPAQLKELIEEAKEHGVKVIFVAPQFSKKAAQTIAKESGASVVEIDQLPLDWDAELRKTAQILSKSL</sequence>
<dbReference type="Gene3D" id="3.40.50.1980">
    <property type="entry name" value="Nitrogenase molybdenum iron protein domain"/>
    <property type="match status" value="3"/>
</dbReference>
<name>A0A6G5QQM8_CAMRE</name>
<dbReference type="GO" id="GO:0046872">
    <property type="term" value="F:metal ion binding"/>
    <property type="evidence" value="ECO:0007669"/>
    <property type="project" value="InterPro"/>
</dbReference>
<feature type="compositionally biased region" description="Basic and acidic residues" evidence="4">
    <location>
        <begin position="139"/>
        <end position="152"/>
    </location>
</feature>
<dbReference type="EMBL" id="CP012543">
    <property type="protein sequence ID" value="QCD47921.1"/>
    <property type="molecule type" value="Genomic_DNA"/>
</dbReference>
<dbReference type="KEGG" id="crx:CRECT_2337"/>
<dbReference type="PANTHER" id="PTHR42953:SF3">
    <property type="entry name" value="HIGH-AFFINITY ZINC UPTAKE SYSTEM PROTEIN ZNUA"/>
    <property type="match status" value="1"/>
</dbReference>
<feature type="compositionally biased region" description="Basic and acidic residues" evidence="4">
    <location>
        <begin position="113"/>
        <end position="132"/>
    </location>
</feature>
<protein>
    <submittedName>
        <fullName evidence="6">Metal ion ABC transporter, periplasmic metal-binding protein</fullName>
    </submittedName>
</protein>
<dbReference type="Pfam" id="PF01297">
    <property type="entry name" value="ZnuA"/>
    <property type="match status" value="1"/>
</dbReference>
<dbReference type="InterPro" id="IPR050492">
    <property type="entry name" value="Bact_metal-bind_prot9"/>
</dbReference>
<evidence type="ECO:0000256" key="2">
    <source>
        <dbReference type="ARBA" id="ARBA00022448"/>
    </source>
</evidence>
<proteinExistence type="inferred from homology"/>
<evidence type="ECO:0000313" key="7">
    <source>
        <dbReference type="Proteomes" id="UP000502377"/>
    </source>
</evidence>
<dbReference type="RefSeq" id="WP_002944041.1">
    <property type="nucleotide sequence ID" value="NZ_CP012543.1"/>
</dbReference>
<comment type="similarity">
    <text evidence="1">Belongs to the bacterial solute-binding protein 9 family.</text>
</comment>
<accession>A0A6G5QQM8</accession>
<dbReference type="SUPFAM" id="SSF53807">
    <property type="entry name" value="Helical backbone' metal receptor"/>
    <property type="match status" value="1"/>
</dbReference>
<reference evidence="6 7" key="1">
    <citation type="submission" date="2016-07" db="EMBL/GenBank/DDBJ databases">
        <title>Comparative genomics of the Campylobacter concisus group.</title>
        <authorList>
            <person name="Miller W.G."/>
            <person name="Yee E."/>
            <person name="Chapman M.H."/>
            <person name="Huynh S."/>
            <person name="Bono J.L."/>
            <person name="On S.L.W."/>
            <person name="StLeger J."/>
            <person name="Foster G."/>
            <person name="Parker C.T."/>
        </authorList>
    </citation>
    <scope>NUCLEOTIDE SEQUENCE [LARGE SCALE GENOMIC DNA]</scope>
    <source>
        <strain evidence="6 7">ATCC 33238</strain>
    </source>
</reference>
<evidence type="ECO:0000313" key="6">
    <source>
        <dbReference type="EMBL" id="QCD47921.1"/>
    </source>
</evidence>
<dbReference type="AlphaFoldDB" id="A0A6G5QQM8"/>
<feature type="chain" id="PRO_5026309872" evidence="5">
    <location>
        <begin position="20"/>
        <end position="311"/>
    </location>
</feature>
<dbReference type="Proteomes" id="UP000502377">
    <property type="component" value="Chromosome"/>
</dbReference>
<keyword evidence="2" id="KW-0813">Transport</keyword>
<evidence type="ECO:0000256" key="3">
    <source>
        <dbReference type="ARBA" id="ARBA00022729"/>
    </source>
</evidence>
<evidence type="ECO:0000256" key="4">
    <source>
        <dbReference type="SAM" id="MobiDB-lite"/>
    </source>
</evidence>
<feature type="signal peptide" evidence="5">
    <location>
        <begin position="1"/>
        <end position="19"/>
    </location>
</feature>
<gene>
    <name evidence="6" type="ORF">CRECT_2337</name>
</gene>
<dbReference type="InterPro" id="IPR006127">
    <property type="entry name" value="ZnuA-like"/>
</dbReference>
<evidence type="ECO:0000256" key="1">
    <source>
        <dbReference type="ARBA" id="ARBA00011028"/>
    </source>
</evidence>
<feature type="region of interest" description="Disordered" evidence="4">
    <location>
        <begin position="113"/>
        <end position="152"/>
    </location>
</feature>
<keyword evidence="3 5" id="KW-0732">Signal</keyword>